<accession>A0A409XLX6</accession>
<sequence length="104" mass="12166">MLSFPSIKRVKSTLFPQNTHEPIFLTTKIPKSQEDRQQMLEELEIAFIMSQDAEKQARNELKERCAAMAHDQNLEYQLRISQLKEKLRPGLATKAIRKVKSLHF</sequence>
<organism evidence="1 2">
    <name type="scientific">Psilocybe cyanescens</name>
    <dbReference type="NCBI Taxonomy" id="93625"/>
    <lineage>
        <taxon>Eukaryota</taxon>
        <taxon>Fungi</taxon>
        <taxon>Dikarya</taxon>
        <taxon>Basidiomycota</taxon>
        <taxon>Agaricomycotina</taxon>
        <taxon>Agaricomycetes</taxon>
        <taxon>Agaricomycetidae</taxon>
        <taxon>Agaricales</taxon>
        <taxon>Agaricineae</taxon>
        <taxon>Strophariaceae</taxon>
        <taxon>Psilocybe</taxon>
    </lineage>
</organism>
<evidence type="ECO:0000313" key="1">
    <source>
        <dbReference type="EMBL" id="PPQ91758.1"/>
    </source>
</evidence>
<dbReference type="AlphaFoldDB" id="A0A409XLX6"/>
<proteinExistence type="predicted"/>
<reference evidence="1 2" key="1">
    <citation type="journal article" date="2018" name="Evol. Lett.">
        <title>Horizontal gene cluster transfer increased hallucinogenic mushroom diversity.</title>
        <authorList>
            <person name="Reynolds H.T."/>
            <person name="Vijayakumar V."/>
            <person name="Gluck-Thaler E."/>
            <person name="Korotkin H.B."/>
            <person name="Matheny P.B."/>
            <person name="Slot J.C."/>
        </authorList>
    </citation>
    <scope>NUCLEOTIDE SEQUENCE [LARGE SCALE GENOMIC DNA]</scope>
    <source>
        <strain evidence="1 2">2631</strain>
    </source>
</reference>
<dbReference type="Proteomes" id="UP000283269">
    <property type="component" value="Unassembled WGS sequence"/>
</dbReference>
<evidence type="ECO:0000313" key="2">
    <source>
        <dbReference type="Proteomes" id="UP000283269"/>
    </source>
</evidence>
<comment type="caution">
    <text evidence="1">The sequence shown here is derived from an EMBL/GenBank/DDBJ whole genome shotgun (WGS) entry which is preliminary data.</text>
</comment>
<protein>
    <submittedName>
        <fullName evidence="1">Uncharacterized protein</fullName>
    </submittedName>
</protein>
<dbReference type="EMBL" id="NHYD01001253">
    <property type="protein sequence ID" value="PPQ91758.1"/>
    <property type="molecule type" value="Genomic_DNA"/>
</dbReference>
<gene>
    <name evidence="1" type="ORF">CVT25_013040</name>
</gene>
<name>A0A409XLX6_PSICY</name>
<keyword evidence="2" id="KW-1185">Reference proteome</keyword>
<dbReference type="InParanoid" id="A0A409XLX6"/>